<gene>
    <name evidence="2" type="ORF">F4695_001842</name>
</gene>
<keyword evidence="1" id="KW-1133">Transmembrane helix</keyword>
<keyword evidence="3" id="KW-1185">Reference proteome</keyword>
<evidence type="ECO:0000313" key="3">
    <source>
        <dbReference type="Proteomes" id="UP000585437"/>
    </source>
</evidence>
<feature type="transmembrane region" description="Helical" evidence="1">
    <location>
        <begin position="55"/>
        <end position="81"/>
    </location>
</feature>
<dbReference type="RefSeq" id="WP_113167289.1">
    <property type="nucleotide sequence ID" value="NZ_JACHBU010000003.1"/>
</dbReference>
<sequence>MGLGPLIASFAAIDIAAFTERLKRNIMLYGLAALFVLTAYVLGVAALAVHLSQFWGLPIALLVVAGGALLLAVIFYLSVTLTARAEVKRKKQAVAANSGKTLALTAALTAVPLLLKSKPLMFASIAGGLGFLALSGGRTRRRFTNPGE</sequence>
<keyword evidence="1" id="KW-0812">Transmembrane</keyword>
<keyword evidence="1" id="KW-0472">Membrane</keyword>
<comment type="caution">
    <text evidence="2">The sequence shown here is derived from an EMBL/GenBank/DDBJ whole genome shotgun (WGS) entry which is preliminary data.</text>
</comment>
<evidence type="ECO:0000313" key="2">
    <source>
        <dbReference type="EMBL" id="MBB6508493.1"/>
    </source>
</evidence>
<organism evidence="2 3">
    <name type="scientific">Rhizobium soli</name>
    <dbReference type="NCBI Taxonomy" id="424798"/>
    <lineage>
        <taxon>Bacteria</taxon>
        <taxon>Pseudomonadati</taxon>
        <taxon>Pseudomonadota</taxon>
        <taxon>Alphaproteobacteria</taxon>
        <taxon>Hyphomicrobiales</taxon>
        <taxon>Rhizobiaceae</taxon>
        <taxon>Rhizobium/Agrobacterium group</taxon>
        <taxon>Rhizobium</taxon>
    </lineage>
</organism>
<evidence type="ECO:0000256" key="1">
    <source>
        <dbReference type="SAM" id="Phobius"/>
    </source>
</evidence>
<reference evidence="2 3" key="1">
    <citation type="submission" date="2020-08" db="EMBL/GenBank/DDBJ databases">
        <title>The Agave Microbiome: Exploring the role of microbial communities in plant adaptations to desert environments.</title>
        <authorList>
            <person name="Partida-Martinez L.P."/>
        </authorList>
    </citation>
    <scope>NUCLEOTIDE SEQUENCE [LARGE SCALE GENOMIC DNA]</scope>
    <source>
        <strain evidence="2 3">AS3.12</strain>
    </source>
</reference>
<feature type="transmembrane region" description="Helical" evidence="1">
    <location>
        <begin position="120"/>
        <end position="137"/>
    </location>
</feature>
<dbReference type="EMBL" id="JACHBU010000003">
    <property type="protein sequence ID" value="MBB6508493.1"/>
    <property type="molecule type" value="Genomic_DNA"/>
</dbReference>
<dbReference type="Proteomes" id="UP000585437">
    <property type="component" value="Unassembled WGS sequence"/>
</dbReference>
<proteinExistence type="predicted"/>
<accession>A0A7X0JJ50</accession>
<name>A0A7X0JJ50_9HYPH</name>
<feature type="transmembrane region" description="Helical" evidence="1">
    <location>
        <begin position="26"/>
        <end position="49"/>
    </location>
</feature>
<feature type="transmembrane region" description="Helical" evidence="1">
    <location>
        <begin position="93"/>
        <end position="114"/>
    </location>
</feature>
<evidence type="ECO:0008006" key="4">
    <source>
        <dbReference type="Google" id="ProtNLM"/>
    </source>
</evidence>
<dbReference type="AlphaFoldDB" id="A0A7X0JJ50"/>
<protein>
    <recommendedName>
        <fullName evidence="4">Phage holin family protein</fullName>
    </recommendedName>
</protein>